<sequence>MSSCDNEKLEKGIVCGLVLTACAPRSGAEPRRVCCWDEVTTTEEEKNERVALYGGDDFQVREECLHKPTLGIAGGRKVGKKVVVSLPPPAMPSCASVVDLAMTLAVNREKRLRIEEADRWNKKRVK</sequence>
<reference evidence="1" key="2">
    <citation type="submission" date="2015-03" db="UniProtKB">
        <authorList>
            <consortium name="EnsemblPlants"/>
        </authorList>
    </citation>
    <scope>IDENTIFICATION</scope>
</reference>
<proteinExistence type="predicted"/>
<dbReference type="AlphaFoldDB" id="A0A0D3FSE0"/>
<keyword evidence="2" id="KW-1185">Reference proteome</keyword>
<dbReference type="EnsemblPlants" id="OBART04G02070.1">
    <property type="protein sequence ID" value="OBART04G02070.1"/>
    <property type="gene ID" value="OBART04G02070"/>
</dbReference>
<name>A0A0D3FSE0_9ORYZ</name>
<dbReference type="PaxDb" id="65489-OBART04G02070.1"/>
<organism evidence="1">
    <name type="scientific">Oryza barthii</name>
    <dbReference type="NCBI Taxonomy" id="65489"/>
    <lineage>
        <taxon>Eukaryota</taxon>
        <taxon>Viridiplantae</taxon>
        <taxon>Streptophyta</taxon>
        <taxon>Embryophyta</taxon>
        <taxon>Tracheophyta</taxon>
        <taxon>Spermatophyta</taxon>
        <taxon>Magnoliopsida</taxon>
        <taxon>Liliopsida</taxon>
        <taxon>Poales</taxon>
        <taxon>Poaceae</taxon>
        <taxon>BOP clade</taxon>
        <taxon>Oryzoideae</taxon>
        <taxon>Oryzeae</taxon>
        <taxon>Oryzinae</taxon>
        <taxon>Oryza</taxon>
    </lineage>
</organism>
<reference evidence="1" key="1">
    <citation type="journal article" date="2009" name="Rice">
        <title>De Novo Next Generation Sequencing of Plant Genomes.</title>
        <authorList>
            <person name="Rounsley S."/>
            <person name="Marri P.R."/>
            <person name="Yu Y."/>
            <person name="He R."/>
            <person name="Sisneros N."/>
            <person name="Goicoechea J.L."/>
            <person name="Lee S.J."/>
            <person name="Angelova A."/>
            <person name="Kudrna D."/>
            <person name="Luo M."/>
            <person name="Affourtit J."/>
            <person name="Desany B."/>
            <person name="Knight J."/>
            <person name="Niazi F."/>
            <person name="Egholm M."/>
            <person name="Wing R.A."/>
        </authorList>
    </citation>
    <scope>NUCLEOTIDE SEQUENCE [LARGE SCALE GENOMIC DNA]</scope>
    <source>
        <strain evidence="1">cv. IRGC 105608</strain>
    </source>
</reference>
<dbReference type="Proteomes" id="UP000026960">
    <property type="component" value="Chromosome 4"/>
</dbReference>
<protein>
    <submittedName>
        <fullName evidence="1">Uncharacterized protein</fullName>
    </submittedName>
</protein>
<evidence type="ECO:0000313" key="2">
    <source>
        <dbReference type="Proteomes" id="UP000026960"/>
    </source>
</evidence>
<dbReference type="HOGENOM" id="CLU_1984986_0_0_1"/>
<accession>A0A0D3FSE0</accession>
<dbReference type="Gramene" id="OBART04G02070.1">
    <property type="protein sequence ID" value="OBART04G02070.1"/>
    <property type="gene ID" value="OBART04G02070"/>
</dbReference>
<evidence type="ECO:0000313" key="1">
    <source>
        <dbReference type="EnsemblPlants" id="OBART04G02070.1"/>
    </source>
</evidence>